<feature type="transmembrane region" description="Helical" evidence="1">
    <location>
        <begin position="30"/>
        <end position="53"/>
    </location>
</feature>
<evidence type="ECO:0000256" key="1">
    <source>
        <dbReference type="SAM" id="Phobius"/>
    </source>
</evidence>
<organism evidence="2 3">
    <name type="scientific">Paramecium pentaurelia</name>
    <dbReference type="NCBI Taxonomy" id="43138"/>
    <lineage>
        <taxon>Eukaryota</taxon>
        <taxon>Sar</taxon>
        <taxon>Alveolata</taxon>
        <taxon>Ciliophora</taxon>
        <taxon>Intramacronucleata</taxon>
        <taxon>Oligohymenophorea</taxon>
        <taxon>Peniculida</taxon>
        <taxon>Parameciidae</taxon>
        <taxon>Paramecium</taxon>
    </lineage>
</organism>
<keyword evidence="3" id="KW-1185">Reference proteome</keyword>
<keyword evidence="1" id="KW-0812">Transmembrane</keyword>
<keyword evidence="1" id="KW-0472">Membrane</keyword>
<reference evidence="2" key="1">
    <citation type="submission" date="2021-01" db="EMBL/GenBank/DDBJ databases">
        <authorList>
            <consortium name="Genoscope - CEA"/>
            <person name="William W."/>
        </authorList>
    </citation>
    <scope>NUCLEOTIDE SEQUENCE</scope>
</reference>
<dbReference type="EMBL" id="CAJJDO010000120">
    <property type="protein sequence ID" value="CAD8198837.1"/>
    <property type="molecule type" value="Genomic_DNA"/>
</dbReference>
<comment type="caution">
    <text evidence="2">The sequence shown here is derived from an EMBL/GenBank/DDBJ whole genome shotgun (WGS) entry which is preliminary data.</text>
</comment>
<keyword evidence="1" id="KW-1133">Transmembrane helix</keyword>
<evidence type="ECO:0000313" key="2">
    <source>
        <dbReference type="EMBL" id="CAD8198837.1"/>
    </source>
</evidence>
<gene>
    <name evidence="2" type="ORF">PPENT_87.1.T1200027</name>
</gene>
<name>A0A8S1XCE8_9CILI</name>
<proteinExistence type="predicted"/>
<dbReference type="AlphaFoldDB" id="A0A8S1XCE8"/>
<protein>
    <submittedName>
        <fullName evidence="2">Uncharacterized protein</fullName>
    </submittedName>
</protein>
<accession>A0A8S1XCE8</accession>
<evidence type="ECO:0000313" key="3">
    <source>
        <dbReference type="Proteomes" id="UP000689195"/>
    </source>
</evidence>
<sequence>MVQNLNSLRIPLYFKIRLLVRVLPGPKGCYILMTMVKLFLLILPLDSSLLRWFSKLHLKVFKLLNFQFNFFT</sequence>
<dbReference type="Proteomes" id="UP000689195">
    <property type="component" value="Unassembled WGS sequence"/>
</dbReference>